<accession>A0A328EDF3</accession>
<reference evidence="2 3" key="1">
    <citation type="submission" date="2018-06" db="EMBL/GenBank/DDBJ databases">
        <title>The Genome of Cuscuta australis (Dodder) Provides Insight into the Evolution of Plant Parasitism.</title>
        <authorList>
            <person name="Liu H."/>
        </authorList>
    </citation>
    <scope>NUCLEOTIDE SEQUENCE [LARGE SCALE GENOMIC DNA]</scope>
    <source>
        <strain evidence="3">cv. Yunnan</strain>
        <tissue evidence="2">Vines</tissue>
    </source>
</reference>
<dbReference type="PANTHER" id="PTHR38221">
    <property type="entry name" value="BNAA04G14260D PROTEIN"/>
    <property type="match status" value="1"/>
</dbReference>
<protein>
    <submittedName>
        <fullName evidence="2">Uncharacterized protein</fullName>
    </submittedName>
</protein>
<dbReference type="EMBL" id="NQVE01000009">
    <property type="protein sequence ID" value="RAL54708.1"/>
    <property type="molecule type" value="Genomic_DNA"/>
</dbReference>
<dbReference type="AlphaFoldDB" id="A0A328EDF3"/>
<proteinExistence type="predicted"/>
<evidence type="ECO:0000313" key="2">
    <source>
        <dbReference type="EMBL" id="RAL54708.1"/>
    </source>
</evidence>
<gene>
    <name evidence="2" type="ORF">DM860_001836</name>
</gene>
<keyword evidence="3" id="KW-1185">Reference proteome</keyword>
<feature type="compositionally biased region" description="Low complexity" evidence="1">
    <location>
        <begin position="9"/>
        <end position="21"/>
    </location>
</feature>
<dbReference type="PANTHER" id="PTHR38221:SF1">
    <property type="entry name" value="OVULE PROTEIN"/>
    <property type="match status" value="1"/>
</dbReference>
<sequence>MASSAGIASSITPLLPPISSSRPDRTGCGCPRQSTTTTAAVGSQLGGSGGPQTTVRVLNRTEFQSASDLEKDRDNLGFSSPQIVKFRGSVSDTVKNKARKSECYNVDGSLKGDDTDDPPSKITMIPNELGKTCENSRKISGSKRTEDIEQFKYVKCVDDDEHRRKKRNFILGRPDSPLSMKCVEKRVRGEEEERSAGMKNASFNDLMGALQVVLGKESDGVGLLETAKMRGWDFPRPRWWPPEGFQD</sequence>
<dbReference type="Proteomes" id="UP000249390">
    <property type="component" value="Unassembled WGS sequence"/>
</dbReference>
<evidence type="ECO:0000313" key="3">
    <source>
        <dbReference type="Proteomes" id="UP000249390"/>
    </source>
</evidence>
<name>A0A328EDF3_9ASTE</name>
<feature type="region of interest" description="Disordered" evidence="1">
    <location>
        <begin position="1"/>
        <end position="54"/>
    </location>
</feature>
<evidence type="ECO:0000256" key="1">
    <source>
        <dbReference type="SAM" id="MobiDB-lite"/>
    </source>
</evidence>
<feature type="compositionally biased region" description="Polar residues" evidence="1">
    <location>
        <begin position="32"/>
        <end position="41"/>
    </location>
</feature>
<comment type="caution">
    <text evidence="2">The sequence shown here is derived from an EMBL/GenBank/DDBJ whole genome shotgun (WGS) entry which is preliminary data.</text>
</comment>
<organism evidence="2 3">
    <name type="scientific">Cuscuta australis</name>
    <dbReference type="NCBI Taxonomy" id="267555"/>
    <lineage>
        <taxon>Eukaryota</taxon>
        <taxon>Viridiplantae</taxon>
        <taxon>Streptophyta</taxon>
        <taxon>Embryophyta</taxon>
        <taxon>Tracheophyta</taxon>
        <taxon>Spermatophyta</taxon>
        <taxon>Magnoliopsida</taxon>
        <taxon>eudicotyledons</taxon>
        <taxon>Gunneridae</taxon>
        <taxon>Pentapetalae</taxon>
        <taxon>asterids</taxon>
        <taxon>lamiids</taxon>
        <taxon>Solanales</taxon>
        <taxon>Convolvulaceae</taxon>
        <taxon>Cuscuteae</taxon>
        <taxon>Cuscuta</taxon>
        <taxon>Cuscuta subgen. Grammica</taxon>
        <taxon>Cuscuta sect. Cleistogrammica</taxon>
    </lineage>
</organism>